<dbReference type="EMBL" id="QEXV01000004">
    <property type="protein sequence ID" value="PWE16897.1"/>
    <property type="molecule type" value="Genomic_DNA"/>
</dbReference>
<name>A0A2U2BS99_9PROT</name>
<comment type="caution">
    <text evidence="3">The sequence shown here is derived from an EMBL/GenBank/DDBJ whole genome shotgun (WGS) entry which is preliminary data.</text>
</comment>
<feature type="compositionally biased region" description="Acidic residues" evidence="1">
    <location>
        <begin position="69"/>
        <end position="93"/>
    </location>
</feature>
<keyword evidence="2" id="KW-0812">Transmembrane</keyword>
<sequence length="99" mass="10384">MDEDAYQLQTRNSKGARFMLAVIVALCAVGLVWSFWPEDTGRGDRIAAPEESGAIGDRSFQEALGAAEESAEEGAEAPAGEEGEGADEEEASDVPEPPA</sequence>
<keyword evidence="4" id="KW-1185">Reference proteome</keyword>
<proteinExistence type="predicted"/>
<feature type="transmembrane region" description="Helical" evidence="2">
    <location>
        <begin position="18"/>
        <end position="36"/>
    </location>
</feature>
<evidence type="ECO:0000256" key="1">
    <source>
        <dbReference type="SAM" id="MobiDB-lite"/>
    </source>
</evidence>
<dbReference type="AlphaFoldDB" id="A0A2U2BS99"/>
<evidence type="ECO:0000256" key="2">
    <source>
        <dbReference type="SAM" id="Phobius"/>
    </source>
</evidence>
<evidence type="ECO:0000313" key="4">
    <source>
        <dbReference type="Proteomes" id="UP000245168"/>
    </source>
</evidence>
<keyword evidence="2" id="KW-1133">Transmembrane helix</keyword>
<feature type="compositionally biased region" description="Basic and acidic residues" evidence="1">
    <location>
        <begin position="39"/>
        <end position="48"/>
    </location>
</feature>
<accession>A0A2U2BS99</accession>
<dbReference type="Proteomes" id="UP000245168">
    <property type="component" value="Unassembled WGS sequence"/>
</dbReference>
<protein>
    <submittedName>
        <fullName evidence="3">Uncharacterized protein</fullName>
    </submittedName>
</protein>
<reference evidence="4" key="1">
    <citation type="submission" date="2018-05" db="EMBL/GenBank/DDBJ databases">
        <authorList>
            <person name="Liu B.-T."/>
        </authorList>
    </citation>
    <scope>NUCLEOTIDE SEQUENCE [LARGE SCALE GENOMIC DNA]</scope>
    <source>
        <strain evidence="4">WD6-1</strain>
    </source>
</reference>
<feature type="region of interest" description="Disordered" evidence="1">
    <location>
        <begin position="39"/>
        <end position="99"/>
    </location>
</feature>
<evidence type="ECO:0000313" key="3">
    <source>
        <dbReference type="EMBL" id="PWE16897.1"/>
    </source>
</evidence>
<organism evidence="3 4">
    <name type="scientific">Marinicauda salina</name>
    <dbReference type="NCBI Taxonomy" id="2135793"/>
    <lineage>
        <taxon>Bacteria</taxon>
        <taxon>Pseudomonadati</taxon>
        <taxon>Pseudomonadota</taxon>
        <taxon>Alphaproteobacteria</taxon>
        <taxon>Maricaulales</taxon>
        <taxon>Maricaulaceae</taxon>
        <taxon>Marinicauda</taxon>
    </lineage>
</organism>
<keyword evidence="2" id="KW-0472">Membrane</keyword>
<gene>
    <name evidence="3" type="ORF">DDZ18_09280</name>
</gene>
<dbReference type="RefSeq" id="WP_109253120.1">
    <property type="nucleotide sequence ID" value="NZ_QEXV01000004.1"/>
</dbReference>